<feature type="domain" description="DUF4461" evidence="1">
    <location>
        <begin position="229"/>
        <end position="483"/>
    </location>
</feature>
<comment type="caution">
    <text evidence="2">The sequence shown here is derived from an EMBL/GenBank/DDBJ whole genome shotgun (WGS) entry which is preliminary data.</text>
</comment>
<gene>
    <name evidence="3" type="ORF">HJC23_013503</name>
    <name evidence="2" type="ORF">HJC23_013974</name>
</gene>
<keyword evidence="4" id="KW-1185">Reference proteome</keyword>
<name>A0ABD3Q3H5_9STRA</name>
<reference evidence="2" key="2">
    <citation type="submission" date="2024-11" db="EMBL/GenBank/DDBJ databases">
        <authorList>
            <person name="Roberts W.R."/>
            <person name="Alverson A.J."/>
        </authorList>
    </citation>
    <scope>NUCLEOTIDE SEQUENCE</scope>
    <source>
        <strain evidence="2">CCMP332</strain>
    </source>
</reference>
<accession>A0ABD3Q3H5</accession>
<proteinExistence type="predicted"/>
<dbReference type="Pfam" id="PF14688">
    <property type="entry name" value="DUF4461"/>
    <property type="match status" value="1"/>
</dbReference>
<protein>
    <recommendedName>
        <fullName evidence="1">DUF4461 domain-containing protein</fullName>
    </recommendedName>
</protein>
<sequence length="488" mass="55268">MSSTATKISRSIYISRLRRAFLLRVHPDRFRTQSNQVRKEQATLVQVLSDRLGDLDFVEFVAQGRQSSLATCSDTKSIPFKYTSYPYSIETKDGKLIKSSIQLNSSPCKILTSMSSIINFPPPPEVVDINEETHLNGPIGDSFNRSSSNTGNYGNPVDHLIWNAGFLERYQYKQTTSRTRQDRNLIYFLQNMDTNHIKERKMNRINASAAALVARRAFRFSAIDGTGLGWSSASLAVCLSRLTALYDEHKSKLRTKSFYPLRLVLSSDEYSSKLDLYGGVLRLNPAATPLQWLTTLQTVTEERMCLLMQNREALTQNLSVVEKFLNVKIIKGHSCENEEYHRFMERLASISLDYPSKTEETKALAMSPNNASLVIESEQACRRCKVRKDGNVEAGTGAHVNDILRALNIFASRSNEFIRKESRDKFECNQVRDRVVYELGVQSVKKVGSFVSYHQMSACLMQLLSKDDFEKETLRSLLAGNNLAITGR</sequence>
<organism evidence="2 4">
    <name type="scientific">Cyclotella cryptica</name>
    <dbReference type="NCBI Taxonomy" id="29204"/>
    <lineage>
        <taxon>Eukaryota</taxon>
        <taxon>Sar</taxon>
        <taxon>Stramenopiles</taxon>
        <taxon>Ochrophyta</taxon>
        <taxon>Bacillariophyta</taxon>
        <taxon>Coscinodiscophyceae</taxon>
        <taxon>Thalassiosirophycidae</taxon>
        <taxon>Stephanodiscales</taxon>
        <taxon>Stephanodiscaceae</taxon>
        <taxon>Cyclotella</taxon>
    </lineage>
</organism>
<dbReference type="InterPro" id="IPR027989">
    <property type="entry name" value="DUF4461"/>
</dbReference>
<reference evidence="2 4" key="1">
    <citation type="journal article" date="2020" name="G3 (Bethesda)">
        <title>Improved Reference Genome for Cyclotella cryptica CCMP332, a Model for Cell Wall Morphogenesis, Salinity Adaptation, and Lipid Production in Diatoms (Bacillariophyta).</title>
        <authorList>
            <person name="Roberts W.R."/>
            <person name="Downey K.M."/>
            <person name="Ruck E.C."/>
            <person name="Traller J.C."/>
            <person name="Alverson A.J."/>
        </authorList>
    </citation>
    <scope>NUCLEOTIDE SEQUENCE [LARGE SCALE GENOMIC DNA]</scope>
    <source>
        <strain evidence="2 4">CCMP332</strain>
    </source>
</reference>
<dbReference type="Proteomes" id="UP001516023">
    <property type="component" value="Unassembled WGS sequence"/>
</dbReference>
<evidence type="ECO:0000259" key="1">
    <source>
        <dbReference type="Pfam" id="PF14688"/>
    </source>
</evidence>
<evidence type="ECO:0000313" key="2">
    <source>
        <dbReference type="EMBL" id="KAL3794501.1"/>
    </source>
</evidence>
<dbReference type="EMBL" id="JABMIG020000080">
    <property type="protein sequence ID" value="KAL3794501.1"/>
    <property type="molecule type" value="Genomic_DNA"/>
</dbReference>
<dbReference type="EMBL" id="JABMIG020000053">
    <property type="protein sequence ID" value="KAL3797671.1"/>
    <property type="molecule type" value="Genomic_DNA"/>
</dbReference>
<evidence type="ECO:0000313" key="3">
    <source>
        <dbReference type="EMBL" id="KAL3797671.1"/>
    </source>
</evidence>
<evidence type="ECO:0000313" key="4">
    <source>
        <dbReference type="Proteomes" id="UP001516023"/>
    </source>
</evidence>
<feature type="non-terminal residue" evidence="2">
    <location>
        <position position="488"/>
    </location>
</feature>
<dbReference type="AlphaFoldDB" id="A0ABD3Q3H5"/>